<dbReference type="Pfam" id="PF02958">
    <property type="entry name" value="EcKL"/>
    <property type="match status" value="1"/>
</dbReference>
<sequence length="249" mass="28443">MPSSSSDEVLKNGREREPTASEEYLKKILSQESKSASIFCEETDDGARRNVSIESVEIEGNGVMIGENYGSSMVYAKVKYLDGEDLKEMGIETPWHVEIMNIFVLFEKEVEFFRTTLPAIERFQAKRGVSRQIKELLPRCLYAHTEKGRGIVITENICQQGFKMADRRRGLGLTHATLAMKALARFHAASLTMKILEPETFRKAFQATQREAYFTEERAAMFDKLYKQVDNIIELSNFNHTVRRGPNQA</sequence>
<accession>A0A8K0K774</accession>
<protein>
    <submittedName>
        <fullName evidence="2">Uncharacterized protein</fullName>
    </submittedName>
</protein>
<proteinExistence type="predicted"/>
<evidence type="ECO:0000256" key="1">
    <source>
        <dbReference type="SAM" id="MobiDB-lite"/>
    </source>
</evidence>
<feature type="region of interest" description="Disordered" evidence="1">
    <location>
        <begin position="1"/>
        <end position="23"/>
    </location>
</feature>
<organism evidence="2 3">
    <name type="scientific">Ladona fulva</name>
    <name type="common">Scarce chaser dragonfly</name>
    <name type="synonym">Libellula fulva</name>
    <dbReference type="NCBI Taxonomy" id="123851"/>
    <lineage>
        <taxon>Eukaryota</taxon>
        <taxon>Metazoa</taxon>
        <taxon>Ecdysozoa</taxon>
        <taxon>Arthropoda</taxon>
        <taxon>Hexapoda</taxon>
        <taxon>Insecta</taxon>
        <taxon>Pterygota</taxon>
        <taxon>Palaeoptera</taxon>
        <taxon>Odonata</taxon>
        <taxon>Epiprocta</taxon>
        <taxon>Anisoptera</taxon>
        <taxon>Libelluloidea</taxon>
        <taxon>Libellulidae</taxon>
        <taxon>Ladona</taxon>
    </lineage>
</organism>
<reference evidence="2" key="1">
    <citation type="submission" date="2013-04" db="EMBL/GenBank/DDBJ databases">
        <authorList>
            <person name="Qu J."/>
            <person name="Murali S.C."/>
            <person name="Bandaranaike D."/>
            <person name="Bellair M."/>
            <person name="Blankenburg K."/>
            <person name="Chao H."/>
            <person name="Dinh H."/>
            <person name="Doddapaneni H."/>
            <person name="Downs B."/>
            <person name="Dugan-Rocha S."/>
            <person name="Elkadiri S."/>
            <person name="Gnanaolivu R.D."/>
            <person name="Hernandez B."/>
            <person name="Javaid M."/>
            <person name="Jayaseelan J.C."/>
            <person name="Lee S."/>
            <person name="Li M."/>
            <person name="Ming W."/>
            <person name="Munidasa M."/>
            <person name="Muniz J."/>
            <person name="Nguyen L."/>
            <person name="Ongeri F."/>
            <person name="Osuji N."/>
            <person name="Pu L.-L."/>
            <person name="Puazo M."/>
            <person name="Qu C."/>
            <person name="Quiroz J."/>
            <person name="Raj R."/>
            <person name="Weissenberger G."/>
            <person name="Xin Y."/>
            <person name="Zou X."/>
            <person name="Han Y."/>
            <person name="Richards S."/>
            <person name="Worley K."/>
            <person name="Muzny D."/>
            <person name="Gibbs R."/>
        </authorList>
    </citation>
    <scope>NUCLEOTIDE SEQUENCE</scope>
    <source>
        <strain evidence="2">Sampled in the wild</strain>
    </source>
</reference>
<feature type="compositionally biased region" description="Basic and acidic residues" evidence="1">
    <location>
        <begin position="8"/>
        <end position="23"/>
    </location>
</feature>
<reference evidence="2" key="2">
    <citation type="submission" date="2017-10" db="EMBL/GenBank/DDBJ databases">
        <title>Ladona fulva Genome sequencing and assembly.</title>
        <authorList>
            <person name="Murali S."/>
            <person name="Richards S."/>
            <person name="Bandaranaike D."/>
            <person name="Bellair M."/>
            <person name="Blankenburg K."/>
            <person name="Chao H."/>
            <person name="Dinh H."/>
            <person name="Doddapaneni H."/>
            <person name="Dugan-Rocha S."/>
            <person name="Elkadiri S."/>
            <person name="Gnanaolivu R."/>
            <person name="Hernandez B."/>
            <person name="Skinner E."/>
            <person name="Javaid M."/>
            <person name="Lee S."/>
            <person name="Li M."/>
            <person name="Ming W."/>
            <person name="Munidasa M."/>
            <person name="Muniz J."/>
            <person name="Nguyen L."/>
            <person name="Hughes D."/>
            <person name="Osuji N."/>
            <person name="Pu L.-L."/>
            <person name="Puazo M."/>
            <person name="Qu C."/>
            <person name="Quiroz J."/>
            <person name="Raj R."/>
            <person name="Weissenberger G."/>
            <person name="Xin Y."/>
            <person name="Zou X."/>
            <person name="Han Y."/>
            <person name="Worley K."/>
            <person name="Muzny D."/>
            <person name="Gibbs R."/>
        </authorList>
    </citation>
    <scope>NUCLEOTIDE SEQUENCE</scope>
    <source>
        <strain evidence="2">Sampled in the wild</strain>
    </source>
</reference>
<dbReference type="AlphaFoldDB" id="A0A8K0K774"/>
<evidence type="ECO:0000313" key="3">
    <source>
        <dbReference type="Proteomes" id="UP000792457"/>
    </source>
</evidence>
<gene>
    <name evidence="2" type="ORF">J437_LFUL008577</name>
</gene>
<comment type="caution">
    <text evidence="2">The sequence shown here is derived from an EMBL/GenBank/DDBJ whole genome shotgun (WGS) entry which is preliminary data.</text>
</comment>
<dbReference type="PANTHER" id="PTHR11012">
    <property type="entry name" value="PROTEIN KINASE-LIKE DOMAIN-CONTAINING"/>
    <property type="match status" value="1"/>
</dbReference>
<dbReference type="PANTHER" id="PTHR11012:SF56">
    <property type="entry name" value="CHK KINASE-LIKE DOMAIN-CONTAINING PROTEIN-RELATED"/>
    <property type="match status" value="1"/>
</dbReference>
<dbReference type="InterPro" id="IPR004119">
    <property type="entry name" value="EcKL"/>
</dbReference>
<evidence type="ECO:0000313" key="2">
    <source>
        <dbReference type="EMBL" id="KAG8229645.1"/>
    </source>
</evidence>
<dbReference type="Proteomes" id="UP000792457">
    <property type="component" value="Unassembled WGS sequence"/>
</dbReference>
<dbReference type="OrthoDB" id="7634340at2759"/>
<name>A0A8K0K774_LADFU</name>
<keyword evidence="3" id="KW-1185">Reference proteome</keyword>
<dbReference type="EMBL" id="KZ308438">
    <property type="protein sequence ID" value="KAG8229645.1"/>
    <property type="molecule type" value="Genomic_DNA"/>
</dbReference>